<keyword evidence="6" id="KW-1185">Reference proteome</keyword>
<comment type="caution">
    <text evidence="5">The sequence shown here is derived from an EMBL/GenBank/DDBJ whole genome shotgun (WGS) entry which is preliminary data.</text>
</comment>
<dbReference type="InterPro" id="IPR008628">
    <property type="entry name" value="GPP34-like"/>
</dbReference>
<dbReference type="EMBL" id="JAFCNB010000031">
    <property type="protein sequence ID" value="MBP2708357.1"/>
    <property type="molecule type" value="Genomic_DNA"/>
</dbReference>
<evidence type="ECO:0000256" key="1">
    <source>
        <dbReference type="ARBA" id="ARBA00004255"/>
    </source>
</evidence>
<name>A0A941AMF5_9ACTN</name>
<protein>
    <submittedName>
        <fullName evidence="5">GPP34 family phosphoprotein</fullName>
    </submittedName>
</protein>
<dbReference type="InterPro" id="IPR038261">
    <property type="entry name" value="GPP34-like_sf"/>
</dbReference>
<evidence type="ECO:0000313" key="6">
    <source>
        <dbReference type="Proteomes" id="UP000674234"/>
    </source>
</evidence>
<dbReference type="RefSeq" id="WP_210159622.1">
    <property type="nucleotide sequence ID" value="NZ_JAFCNB010000031.1"/>
</dbReference>
<dbReference type="AlphaFoldDB" id="A0A941AMF5"/>
<evidence type="ECO:0000256" key="4">
    <source>
        <dbReference type="ARBA" id="ARBA00023136"/>
    </source>
</evidence>
<evidence type="ECO:0000313" key="5">
    <source>
        <dbReference type="EMBL" id="MBP2708357.1"/>
    </source>
</evidence>
<keyword evidence="2" id="KW-0333">Golgi apparatus</keyword>
<dbReference type="GO" id="GO:0012505">
    <property type="term" value="C:endomembrane system"/>
    <property type="evidence" value="ECO:0007669"/>
    <property type="project" value="UniProtKB-ARBA"/>
</dbReference>
<reference evidence="5" key="1">
    <citation type="submission" date="2021-02" db="EMBL/GenBank/DDBJ databases">
        <title>Draft genome sequence of Microbispora sp. RL4-1S isolated from rice leaves in Thailand.</title>
        <authorList>
            <person name="Muangham S."/>
            <person name="Duangmal K."/>
        </authorList>
    </citation>
    <scope>NUCLEOTIDE SEQUENCE</scope>
    <source>
        <strain evidence="5">RL4-1S</strain>
    </source>
</reference>
<comment type="subcellular location">
    <subcellularLocation>
        <location evidence="1">Golgi apparatus membrane</location>
        <topology evidence="1">Peripheral membrane protein</topology>
        <orientation evidence="1">Cytoplasmic side</orientation>
    </subcellularLocation>
</comment>
<accession>A0A941AMF5</accession>
<sequence>MSLAEDFLLLALREEDGKPLIGNLQLECGLAGAVLVELAAARRIDVDGEQIVVRDPAPLGTPEEDATLARISEEEPHDLQWWIRSLRSGLYERTLARLIARGVVDEQRRRPLGILPSTRHLTIDPAPARELRRRLSAIFDDAPADPGTVALLAIVKAGTLDRVILPEIDPDTVERRIRELSEGEQVAEAVAKVIKYIQVALVIVVSAAV</sequence>
<dbReference type="Pfam" id="PF05719">
    <property type="entry name" value="GPP34"/>
    <property type="match status" value="1"/>
</dbReference>
<keyword evidence="3" id="KW-0446">Lipid-binding</keyword>
<dbReference type="Gene3D" id="1.10.3630.10">
    <property type="entry name" value="yeast vps74-n-term truncation variant domain like"/>
    <property type="match status" value="1"/>
</dbReference>
<proteinExistence type="predicted"/>
<dbReference type="GO" id="GO:0005737">
    <property type="term" value="C:cytoplasm"/>
    <property type="evidence" value="ECO:0007669"/>
    <property type="project" value="UniProtKB-ARBA"/>
</dbReference>
<organism evidence="5 6">
    <name type="scientific">Microbispora oryzae</name>
    <dbReference type="NCBI Taxonomy" id="2806554"/>
    <lineage>
        <taxon>Bacteria</taxon>
        <taxon>Bacillati</taxon>
        <taxon>Actinomycetota</taxon>
        <taxon>Actinomycetes</taxon>
        <taxon>Streptosporangiales</taxon>
        <taxon>Streptosporangiaceae</taxon>
        <taxon>Microbispora</taxon>
    </lineage>
</organism>
<keyword evidence="4" id="KW-0472">Membrane</keyword>
<evidence type="ECO:0000256" key="2">
    <source>
        <dbReference type="ARBA" id="ARBA00023034"/>
    </source>
</evidence>
<dbReference type="GO" id="GO:0070273">
    <property type="term" value="F:phosphatidylinositol-4-phosphate binding"/>
    <property type="evidence" value="ECO:0007669"/>
    <property type="project" value="InterPro"/>
</dbReference>
<evidence type="ECO:0000256" key="3">
    <source>
        <dbReference type="ARBA" id="ARBA00023121"/>
    </source>
</evidence>
<gene>
    <name evidence="5" type="ORF">JOL79_31720</name>
</gene>
<dbReference type="Proteomes" id="UP000674234">
    <property type="component" value="Unassembled WGS sequence"/>
</dbReference>